<feature type="compositionally biased region" description="Basic and acidic residues" evidence="8">
    <location>
        <begin position="642"/>
        <end position="665"/>
    </location>
</feature>
<dbReference type="InterPro" id="IPR036703">
    <property type="entry name" value="MOB_kinase_act_sf"/>
</dbReference>
<keyword evidence="4 6" id="KW-0067">ATP-binding</keyword>
<dbReference type="Gene3D" id="3.30.200.20">
    <property type="entry name" value="Phosphorylase Kinase, domain 1"/>
    <property type="match status" value="1"/>
</dbReference>
<dbReference type="InterPro" id="IPR017441">
    <property type="entry name" value="Protein_kinase_ATP_BS"/>
</dbReference>
<dbReference type="InterPro" id="IPR000719">
    <property type="entry name" value="Prot_kinase_dom"/>
</dbReference>
<dbReference type="GO" id="GO:0004674">
    <property type="term" value="F:protein serine/threonine kinase activity"/>
    <property type="evidence" value="ECO:0007669"/>
    <property type="project" value="UniProtKB-EC"/>
</dbReference>
<dbReference type="Pfam" id="PF03637">
    <property type="entry name" value="Mob1_phocein"/>
    <property type="match status" value="1"/>
</dbReference>
<dbReference type="Proteomes" id="UP000269221">
    <property type="component" value="Unassembled WGS sequence"/>
</dbReference>
<dbReference type="InterPro" id="IPR005301">
    <property type="entry name" value="MOB_kinase_act_fam"/>
</dbReference>
<evidence type="ECO:0000256" key="6">
    <source>
        <dbReference type="PROSITE-ProRule" id="PRU10141"/>
    </source>
</evidence>
<feature type="region of interest" description="Disordered" evidence="8">
    <location>
        <begin position="366"/>
        <end position="391"/>
    </location>
</feature>
<keyword evidence="5" id="KW-0862">Zinc</keyword>
<feature type="region of interest" description="Disordered" evidence="8">
    <location>
        <begin position="628"/>
        <end position="667"/>
    </location>
</feature>
<dbReference type="PANTHER" id="PTHR45832">
    <property type="entry name" value="SERINE/THREONINE-PROTEIN KINASE SAMKA-RELATED-RELATED"/>
    <property type="match status" value="1"/>
</dbReference>
<dbReference type="PROSITE" id="PS50011">
    <property type="entry name" value="PROTEIN_KINASE_DOM"/>
    <property type="match status" value="1"/>
</dbReference>
<feature type="region of interest" description="Disordered" evidence="8">
    <location>
        <begin position="682"/>
        <end position="713"/>
    </location>
</feature>
<sequence length="1046" mass="117223">MRCFPSLKLGGMNSMSGVLQWKSINSSEGIGKAAEGVPFPKNFLQICKKILCRLFRVFVHVYIHHFDRIILMGAEAHVNTCYKHFYYFVTELNLIDRKELEPLVSTHLEFARLHSDTPNPFGEVRSNAGDGGGVCCFLLVSLHPGVTLVEMGSKQAFKYLVCYRLMGPSVRGGEEHLQPSACQAVEEAFKQKALSLKAREEIAKMQKQLFLVFHDFLNCHLHMDKDRLGHEWLGVKFRDQERDVLGGLTCKLCVDLEAGATVKVNPFGPSSGQIEEDVASFGVPSTTAAAEPPLARSLPPEAKEEAEDSKPPRAVAPGPEHPEPAVAGELHASQDSLAPAGEAERQLSTDRVRRARELRGKQLAALETKRHSSLERPFEMSAETAEELQPQRDLLKGEVPLAVPKVCRPQRPAHRGLERLFQEFSRQGHTLSQVCREKAALAQENAALGARLAATERNVQRLSEQLAEARSEKESLQRSLLEAQRHLSELEMARSRLEGQVHTATQAKEVILEDVRGLRRELQAIRSLSKQQCKEMAQQLRWAEEQYIKALRLRQSAQEVSKRKLREKLERQVEEQRLEAQEQLEQQENVLAELQCQRIGVLAKVCQLQGDGRQGQEQVEQLRQELHEERENGQVTLTSQDKLQEAQRKMKAMEKRRKEEMERMQKMQLQYRLAEQKQVKAGSAAAAASSKEASSPQPENSSTSSSSRSSQEREKQCLELLRRVVRAGDPEKKYTGRKRIGSGGFGTVYKAFDAATGRAVAIKHLDLQQQGCKDVLKEIMVMDKFKNPNIVTYLESYLVNEAVLLVLEYMDGGSVADVVSRKRMRVGHIATVCRECLQGLAFLHANQVIHRDIKGDNILLGRDGAVKLADFGLCALLIPEHRKPRSMVGTSCWMAPEVARRQPYGPKVDTWSLGIVGIEMVKGDAPYTWLPSDRAIHVIGTRGAPDVRKLGLPSVFCDFLRCCLQMDVDRRGSAKELLQQSNAGSRGDDKDHFNHKDHFSTLRIEPLTTGRNPEETGARKQAAIKAGKEDDVGRLLCKSPPLVLFK</sequence>
<keyword evidence="5" id="KW-0479">Metal-binding</keyword>
<evidence type="ECO:0000256" key="4">
    <source>
        <dbReference type="ARBA" id="ARBA00022840"/>
    </source>
</evidence>
<dbReference type="PROSITE" id="PS00108">
    <property type="entry name" value="PROTEIN_KINASE_ST"/>
    <property type="match status" value="1"/>
</dbReference>
<dbReference type="GO" id="GO:0005524">
    <property type="term" value="F:ATP binding"/>
    <property type="evidence" value="ECO:0007669"/>
    <property type="project" value="UniProtKB-UniRule"/>
</dbReference>
<evidence type="ECO:0000256" key="8">
    <source>
        <dbReference type="SAM" id="MobiDB-lite"/>
    </source>
</evidence>
<feature type="compositionally biased region" description="Basic and acidic residues" evidence="8">
    <location>
        <begin position="367"/>
        <end position="378"/>
    </location>
</feature>
<dbReference type="InterPro" id="IPR051931">
    <property type="entry name" value="PAK3-like"/>
</dbReference>
<dbReference type="SUPFAM" id="SSF56112">
    <property type="entry name" value="Protein kinase-like (PK-like)"/>
    <property type="match status" value="1"/>
</dbReference>
<dbReference type="OrthoDB" id="9219563at2759"/>
<keyword evidence="11" id="KW-1185">Reference proteome</keyword>
<evidence type="ECO:0000256" key="1">
    <source>
        <dbReference type="ARBA" id="ARBA00008874"/>
    </source>
</evidence>
<evidence type="ECO:0000313" key="10">
    <source>
        <dbReference type="EMBL" id="RMC01184.1"/>
    </source>
</evidence>
<protein>
    <recommendedName>
        <fullName evidence="2">non-specific serine/threonine protein kinase</fullName>
        <ecNumber evidence="2">2.7.11.1</ecNumber>
    </recommendedName>
</protein>
<feature type="binding site" evidence="5">
    <location>
        <position position="65"/>
    </location>
    <ligand>
        <name>Zn(2+)</name>
        <dbReference type="ChEBI" id="CHEBI:29105"/>
    </ligand>
</feature>
<evidence type="ECO:0000259" key="9">
    <source>
        <dbReference type="PROSITE" id="PS50011"/>
    </source>
</evidence>
<dbReference type="SMART" id="SM00220">
    <property type="entry name" value="S_TKc"/>
    <property type="match status" value="1"/>
</dbReference>
<keyword evidence="7" id="KW-0175">Coiled coil</keyword>
<name>A0A3M0JQ45_HIRRU</name>
<dbReference type="SUPFAM" id="SSF101152">
    <property type="entry name" value="Mob1/phocein"/>
    <property type="match status" value="1"/>
</dbReference>
<dbReference type="PANTHER" id="PTHR45832:SF22">
    <property type="entry name" value="SERINE_THREONINE-PROTEIN KINASE SAMKA-RELATED"/>
    <property type="match status" value="1"/>
</dbReference>
<dbReference type="Gene3D" id="1.20.140.30">
    <property type="entry name" value="MOB kinase activator"/>
    <property type="match status" value="1"/>
</dbReference>
<dbReference type="AlphaFoldDB" id="A0A3M0JQ45"/>
<reference evidence="10 11" key="1">
    <citation type="submission" date="2018-07" db="EMBL/GenBank/DDBJ databases">
        <title>A high quality draft genome assembly of the barn swallow (H. rustica rustica).</title>
        <authorList>
            <person name="Formenti G."/>
            <person name="Chiara M."/>
            <person name="Poveda L."/>
            <person name="Francoijs K.-J."/>
            <person name="Bonisoli-Alquati A."/>
            <person name="Canova L."/>
            <person name="Gianfranceschi L."/>
            <person name="Horner D.S."/>
            <person name="Saino N."/>
        </authorList>
    </citation>
    <scope>NUCLEOTIDE SEQUENCE [LARGE SCALE GENOMIC DNA]</scope>
    <source>
        <strain evidence="10">Chelidonia</strain>
        <tissue evidence="10">Blood</tissue>
    </source>
</reference>
<dbReference type="InterPro" id="IPR011009">
    <property type="entry name" value="Kinase-like_dom_sf"/>
</dbReference>
<gene>
    <name evidence="10" type="ORF">DUI87_22275</name>
</gene>
<dbReference type="Pfam" id="PF00069">
    <property type="entry name" value="Pkinase"/>
    <property type="match status" value="1"/>
</dbReference>
<dbReference type="EMBL" id="QRBI01000140">
    <property type="protein sequence ID" value="RMC01184.1"/>
    <property type="molecule type" value="Genomic_DNA"/>
</dbReference>
<comment type="similarity">
    <text evidence="1">Belongs to the protein kinase superfamily. STE Ser/Thr protein kinase family. STE20 subfamily.</text>
</comment>
<dbReference type="SMART" id="SM01388">
    <property type="entry name" value="Mob1_phocein"/>
    <property type="match status" value="1"/>
</dbReference>
<organism evidence="10 11">
    <name type="scientific">Hirundo rustica rustica</name>
    <dbReference type="NCBI Taxonomy" id="333673"/>
    <lineage>
        <taxon>Eukaryota</taxon>
        <taxon>Metazoa</taxon>
        <taxon>Chordata</taxon>
        <taxon>Craniata</taxon>
        <taxon>Vertebrata</taxon>
        <taxon>Euteleostomi</taxon>
        <taxon>Archelosauria</taxon>
        <taxon>Archosauria</taxon>
        <taxon>Dinosauria</taxon>
        <taxon>Saurischia</taxon>
        <taxon>Theropoda</taxon>
        <taxon>Coelurosauria</taxon>
        <taxon>Aves</taxon>
        <taxon>Neognathae</taxon>
        <taxon>Neoaves</taxon>
        <taxon>Telluraves</taxon>
        <taxon>Australaves</taxon>
        <taxon>Passeriformes</taxon>
        <taxon>Sylvioidea</taxon>
        <taxon>Hirundinidae</taxon>
        <taxon>Hirundo</taxon>
    </lineage>
</organism>
<feature type="coiled-coil region" evidence="7">
    <location>
        <begin position="438"/>
        <end position="507"/>
    </location>
</feature>
<dbReference type="EC" id="2.7.11.1" evidence="2"/>
<feature type="region of interest" description="Disordered" evidence="8">
    <location>
        <begin position="287"/>
        <end position="326"/>
    </location>
</feature>
<evidence type="ECO:0000256" key="3">
    <source>
        <dbReference type="ARBA" id="ARBA00022741"/>
    </source>
</evidence>
<evidence type="ECO:0000313" key="11">
    <source>
        <dbReference type="Proteomes" id="UP000269221"/>
    </source>
</evidence>
<dbReference type="STRING" id="333673.A0A3M0JQ45"/>
<feature type="binding site" evidence="5">
    <location>
        <position position="60"/>
    </location>
    <ligand>
        <name>Zn(2+)</name>
        <dbReference type="ChEBI" id="CHEBI:29105"/>
    </ligand>
</feature>
<feature type="domain" description="Protein kinase" evidence="9">
    <location>
        <begin position="734"/>
        <end position="983"/>
    </location>
</feature>
<dbReference type="InterPro" id="IPR008271">
    <property type="entry name" value="Ser/Thr_kinase_AS"/>
</dbReference>
<dbReference type="PROSITE" id="PS00107">
    <property type="entry name" value="PROTEIN_KINASE_ATP"/>
    <property type="match status" value="1"/>
</dbReference>
<accession>A0A3M0JQ45</accession>
<keyword evidence="3 6" id="KW-0547">Nucleotide-binding</keyword>
<evidence type="ECO:0000256" key="5">
    <source>
        <dbReference type="PIRSR" id="PIRSR605301-1"/>
    </source>
</evidence>
<evidence type="ECO:0000256" key="7">
    <source>
        <dbReference type="SAM" id="Coils"/>
    </source>
</evidence>
<feature type="compositionally biased region" description="Low complexity" evidence="8">
    <location>
        <begin position="682"/>
        <end position="709"/>
    </location>
</feature>
<feature type="binding site" evidence="6">
    <location>
        <position position="763"/>
    </location>
    <ligand>
        <name>ATP</name>
        <dbReference type="ChEBI" id="CHEBI:30616"/>
    </ligand>
</feature>
<dbReference type="Gene3D" id="1.10.510.10">
    <property type="entry name" value="Transferase(Phosphotransferase) domain 1"/>
    <property type="match status" value="1"/>
</dbReference>
<proteinExistence type="inferred from homology"/>
<evidence type="ECO:0000256" key="2">
    <source>
        <dbReference type="ARBA" id="ARBA00012513"/>
    </source>
</evidence>
<comment type="caution">
    <text evidence="10">The sequence shown here is derived from an EMBL/GenBank/DDBJ whole genome shotgun (WGS) entry which is preliminary data.</text>
</comment>